<feature type="domain" description="IrrE N-terminal-like" evidence="1">
    <location>
        <begin position="26"/>
        <end position="144"/>
    </location>
</feature>
<organism evidence="2 3">
    <name type="scientific">Clostridium luticellarii</name>
    <dbReference type="NCBI Taxonomy" id="1691940"/>
    <lineage>
        <taxon>Bacteria</taxon>
        <taxon>Bacillati</taxon>
        <taxon>Bacillota</taxon>
        <taxon>Clostridia</taxon>
        <taxon>Eubacteriales</taxon>
        <taxon>Clostridiaceae</taxon>
        <taxon>Clostridium</taxon>
    </lineage>
</organism>
<keyword evidence="2" id="KW-0378">Hydrolase</keyword>
<dbReference type="RefSeq" id="WP_106008516.1">
    <property type="nucleotide sequence ID" value="NZ_PVXP01000009.1"/>
</dbReference>
<dbReference type="PANTHER" id="PTHR43236:SF2">
    <property type="entry name" value="BLL0069 PROTEIN"/>
    <property type="match status" value="1"/>
</dbReference>
<dbReference type="EMBL" id="PVXP01000009">
    <property type="protein sequence ID" value="PRR86013.1"/>
    <property type="molecule type" value="Genomic_DNA"/>
</dbReference>
<keyword evidence="3" id="KW-1185">Reference proteome</keyword>
<evidence type="ECO:0000313" key="2">
    <source>
        <dbReference type="EMBL" id="PRR86013.1"/>
    </source>
</evidence>
<reference evidence="2 3" key="1">
    <citation type="submission" date="2018-03" db="EMBL/GenBank/DDBJ databases">
        <title>Genome sequence of Clostridium luticellarii DSM 29923.</title>
        <authorList>
            <person name="Poehlein A."/>
            <person name="Daniel R."/>
        </authorList>
    </citation>
    <scope>NUCLEOTIDE SEQUENCE [LARGE SCALE GENOMIC DNA]</scope>
    <source>
        <strain evidence="2 3">DSM 29923</strain>
    </source>
</reference>
<dbReference type="EC" id="3.4.-.-" evidence="2"/>
<dbReference type="Gene3D" id="1.10.10.2910">
    <property type="match status" value="1"/>
</dbReference>
<dbReference type="GO" id="GO:0016787">
    <property type="term" value="F:hydrolase activity"/>
    <property type="evidence" value="ECO:0007669"/>
    <property type="project" value="UniProtKB-KW"/>
</dbReference>
<dbReference type="InterPro" id="IPR052345">
    <property type="entry name" value="Rad_response_metalloprotease"/>
</dbReference>
<protein>
    <submittedName>
        <fullName evidence="2">Metallopeptidase ImmA</fullName>
        <ecNumber evidence="2">3.4.-.-</ecNumber>
    </submittedName>
</protein>
<dbReference type="AlphaFoldDB" id="A0A2T0BQ55"/>
<sequence>MINIHARVKHLIQKYGTRNPAKIIAYLGINLLYEDLGEETKGFYINLITNKYIVVNSNLDEDEIRIILAHELGHAMLHYHKSTCYLREYTLFPRGRTENEANKFAAELLIDEKELDEFLLLDNICVDQLACYYGVPKKLIEYKFNK</sequence>
<name>A0A2T0BQ55_9CLOT</name>
<dbReference type="Pfam" id="PF06114">
    <property type="entry name" value="Peptidase_M78"/>
    <property type="match status" value="1"/>
</dbReference>
<evidence type="ECO:0000259" key="1">
    <source>
        <dbReference type="Pfam" id="PF06114"/>
    </source>
</evidence>
<dbReference type="PANTHER" id="PTHR43236">
    <property type="entry name" value="ANTITOXIN HIGA1"/>
    <property type="match status" value="1"/>
</dbReference>
<evidence type="ECO:0000313" key="3">
    <source>
        <dbReference type="Proteomes" id="UP000237798"/>
    </source>
</evidence>
<proteinExistence type="predicted"/>
<dbReference type="OrthoDB" id="9816277at2"/>
<dbReference type="InterPro" id="IPR010359">
    <property type="entry name" value="IrrE_HExxH"/>
</dbReference>
<comment type="caution">
    <text evidence="2">The sequence shown here is derived from an EMBL/GenBank/DDBJ whole genome shotgun (WGS) entry which is preliminary data.</text>
</comment>
<dbReference type="Proteomes" id="UP000237798">
    <property type="component" value="Unassembled WGS sequence"/>
</dbReference>
<gene>
    <name evidence="2" type="primary">immA</name>
    <name evidence="2" type="ORF">CLLU_10410</name>
</gene>
<accession>A0A2T0BQ55</accession>